<gene>
    <name evidence="2" type="ORF">L596_020101</name>
</gene>
<comment type="caution">
    <text evidence="2">The sequence shown here is derived from an EMBL/GenBank/DDBJ whole genome shotgun (WGS) entry which is preliminary data.</text>
</comment>
<keyword evidence="3" id="KW-1185">Reference proteome</keyword>
<dbReference type="AlphaFoldDB" id="A0A4U5MSI9"/>
<evidence type="ECO:0000313" key="2">
    <source>
        <dbReference type="EMBL" id="TKR72689.1"/>
    </source>
</evidence>
<dbReference type="Proteomes" id="UP000298663">
    <property type="component" value="Unassembled WGS sequence"/>
</dbReference>
<evidence type="ECO:0000256" key="1">
    <source>
        <dbReference type="SAM" id="MobiDB-lite"/>
    </source>
</evidence>
<sequence length="96" mass="10502">MKRSFPLLTAANIPAIVALCKALIYGFRSRVFVSYDAQSIIDCDSACCHLEITVSLPSRSAKGAKVSSSQHSIYQQNLGGRSRAAASNKKRMYIDF</sequence>
<name>A0A4U5MSI9_STECR</name>
<feature type="region of interest" description="Disordered" evidence="1">
    <location>
        <begin position="74"/>
        <end position="96"/>
    </location>
</feature>
<proteinExistence type="predicted"/>
<protein>
    <submittedName>
        <fullName evidence="2">Uncharacterized protein</fullName>
    </submittedName>
</protein>
<dbReference type="EMBL" id="AZBU02000006">
    <property type="protein sequence ID" value="TKR72689.1"/>
    <property type="molecule type" value="Genomic_DNA"/>
</dbReference>
<organism evidence="2 3">
    <name type="scientific">Steinernema carpocapsae</name>
    <name type="common">Entomopathogenic nematode</name>
    <dbReference type="NCBI Taxonomy" id="34508"/>
    <lineage>
        <taxon>Eukaryota</taxon>
        <taxon>Metazoa</taxon>
        <taxon>Ecdysozoa</taxon>
        <taxon>Nematoda</taxon>
        <taxon>Chromadorea</taxon>
        <taxon>Rhabditida</taxon>
        <taxon>Tylenchina</taxon>
        <taxon>Panagrolaimomorpha</taxon>
        <taxon>Strongyloidoidea</taxon>
        <taxon>Steinernematidae</taxon>
        <taxon>Steinernema</taxon>
    </lineage>
</organism>
<reference evidence="2 3" key="2">
    <citation type="journal article" date="2019" name="G3 (Bethesda)">
        <title>Hybrid Assembly of the Genome of the Entomopathogenic Nematode Steinernema carpocapsae Identifies the X-Chromosome.</title>
        <authorList>
            <person name="Serra L."/>
            <person name="Macchietto M."/>
            <person name="Macias-Munoz A."/>
            <person name="McGill C.J."/>
            <person name="Rodriguez I.M."/>
            <person name="Rodriguez B."/>
            <person name="Murad R."/>
            <person name="Mortazavi A."/>
        </authorList>
    </citation>
    <scope>NUCLEOTIDE SEQUENCE [LARGE SCALE GENOMIC DNA]</scope>
    <source>
        <strain evidence="2 3">ALL</strain>
    </source>
</reference>
<reference evidence="2 3" key="1">
    <citation type="journal article" date="2015" name="Genome Biol.">
        <title>Comparative genomics of Steinernema reveals deeply conserved gene regulatory networks.</title>
        <authorList>
            <person name="Dillman A.R."/>
            <person name="Macchietto M."/>
            <person name="Porter C.F."/>
            <person name="Rogers A."/>
            <person name="Williams B."/>
            <person name="Antoshechkin I."/>
            <person name="Lee M.M."/>
            <person name="Goodwin Z."/>
            <person name="Lu X."/>
            <person name="Lewis E.E."/>
            <person name="Goodrich-Blair H."/>
            <person name="Stock S.P."/>
            <person name="Adams B.J."/>
            <person name="Sternberg P.W."/>
            <person name="Mortazavi A."/>
        </authorList>
    </citation>
    <scope>NUCLEOTIDE SEQUENCE [LARGE SCALE GENOMIC DNA]</scope>
    <source>
        <strain evidence="2 3">ALL</strain>
    </source>
</reference>
<evidence type="ECO:0000313" key="3">
    <source>
        <dbReference type="Proteomes" id="UP000298663"/>
    </source>
</evidence>
<accession>A0A4U5MSI9</accession>